<evidence type="ECO:0000313" key="3">
    <source>
        <dbReference type="Proteomes" id="UP000886852"/>
    </source>
</evidence>
<comment type="caution">
    <text evidence="2">The sequence shown here is derived from an EMBL/GenBank/DDBJ whole genome shotgun (WGS) entry which is preliminary data.</text>
</comment>
<sequence>MNVIWTATTVAALIALCFSGGDALSVCIEGCTSAVTVCFGLCAVYCLWLGVFRVAEQCGVIDALSRLLRPVIKALFGCVSPQAEKSIALNLASNVVGAGNAATPSAVQALAHTEKGEKLSRAGAMLFVLNACGVQMVPSTVIGLRASAGSAGAADILPVTVICTLVCAAVGGALTSLFFRE</sequence>
<keyword evidence="1" id="KW-1133">Transmembrane helix</keyword>
<reference evidence="2" key="2">
    <citation type="journal article" date="2021" name="PeerJ">
        <title>Extensive microbial diversity within the chicken gut microbiome revealed by metagenomics and culture.</title>
        <authorList>
            <person name="Gilroy R."/>
            <person name="Ravi A."/>
            <person name="Getino M."/>
            <person name="Pursley I."/>
            <person name="Horton D.L."/>
            <person name="Alikhan N.F."/>
            <person name="Baker D."/>
            <person name="Gharbi K."/>
            <person name="Hall N."/>
            <person name="Watson M."/>
            <person name="Adriaenssens E.M."/>
            <person name="Foster-Nyarko E."/>
            <person name="Jarju S."/>
            <person name="Secka A."/>
            <person name="Antonio M."/>
            <person name="Oren A."/>
            <person name="Chaudhuri R.R."/>
            <person name="La Ragione R."/>
            <person name="Hildebrand F."/>
            <person name="Pallen M.J."/>
        </authorList>
    </citation>
    <scope>NUCLEOTIDE SEQUENCE</scope>
    <source>
        <strain evidence="2">ChiHjej12B11-7776</strain>
    </source>
</reference>
<evidence type="ECO:0000256" key="1">
    <source>
        <dbReference type="SAM" id="Phobius"/>
    </source>
</evidence>
<protein>
    <recommendedName>
        <fullName evidence="4">Spore maturation protein A</fullName>
    </recommendedName>
</protein>
<proteinExistence type="predicted"/>
<evidence type="ECO:0000313" key="2">
    <source>
        <dbReference type="EMBL" id="HIU90417.1"/>
    </source>
</evidence>
<feature type="transmembrane region" description="Helical" evidence="1">
    <location>
        <begin position="124"/>
        <end position="144"/>
    </location>
</feature>
<dbReference type="Proteomes" id="UP000886852">
    <property type="component" value="Unassembled WGS sequence"/>
</dbReference>
<accession>A0A9D1SPW2</accession>
<keyword evidence="1" id="KW-0472">Membrane</keyword>
<reference evidence="2" key="1">
    <citation type="submission" date="2020-10" db="EMBL/GenBank/DDBJ databases">
        <authorList>
            <person name="Gilroy R."/>
        </authorList>
    </citation>
    <scope>NUCLEOTIDE SEQUENCE</scope>
    <source>
        <strain evidence="2">ChiHjej12B11-7776</strain>
    </source>
</reference>
<dbReference type="AlphaFoldDB" id="A0A9D1SPW2"/>
<gene>
    <name evidence="2" type="ORF">IAC72_00175</name>
</gene>
<keyword evidence="1" id="KW-0812">Transmembrane</keyword>
<feature type="transmembrane region" description="Helical" evidence="1">
    <location>
        <begin position="156"/>
        <end position="179"/>
    </location>
</feature>
<feature type="transmembrane region" description="Helical" evidence="1">
    <location>
        <begin position="33"/>
        <end position="52"/>
    </location>
</feature>
<evidence type="ECO:0008006" key="4">
    <source>
        <dbReference type="Google" id="ProtNLM"/>
    </source>
</evidence>
<dbReference type="EMBL" id="DVOC01000005">
    <property type="protein sequence ID" value="HIU90417.1"/>
    <property type="molecule type" value="Genomic_DNA"/>
</dbReference>
<name>A0A9D1SPW2_9BACT</name>
<organism evidence="2 3">
    <name type="scientific">Candidatus Fimimonas merdipullorum</name>
    <dbReference type="NCBI Taxonomy" id="2840822"/>
    <lineage>
        <taxon>Bacteria</taxon>
        <taxon>Pseudomonadati</taxon>
        <taxon>Myxococcota</taxon>
        <taxon>Myxococcia</taxon>
        <taxon>Myxococcales</taxon>
        <taxon>Cystobacterineae</taxon>
        <taxon>Myxococcaceae</taxon>
        <taxon>Myxococcaceae incertae sedis</taxon>
        <taxon>Candidatus Fimimonas</taxon>
    </lineage>
</organism>